<name>A0A8I0L1I5_XANCI</name>
<organism evidence="1 2">
    <name type="scientific">Xanthomonas citri pv. citri</name>
    <dbReference type="NCBI Taxonomy" id="611301"/>
    <lineage>
        <taxon>Bacteria</taxon>
        <taxon>Pseudomonadati</taxon>
        <taxon>Pseudomonadota</taxon>
        <taxon>Gammaproteobacteria</taxon>
        <taxon>Lysobacterales</taxon>
        <taxon>Lysobacteraceae</taxon>
        <taxon>Xanthomonas</taxon>
    </lineage>
</organism>
<reference evidence="1" key="1">
    <citation type="submission" date="2020-01" db="EMBL/GenBank/DDBJ databases">
        <authorList>
            <person name="Richard D."/>
        </authorList>
    </citation>
    <scope>NUCLEOTIDE SEQUENCE</scope>
    <source>
        <strain evidence="1">JP541</strain>
    </source>
</reference>
<gene>
    <name evidence="1" type="ORF">GUH15_07360</name>
</gene>
<protein>
    <submittedName>
        <fullName evidence="1">Uncharacterized protein</fullName>
    </submittedName>
</protein>
<comment type="caution">
    <text evidence="1">The sequence shown here is derived from an EMBL/GenBank/DDBJ whole genome shotgun (WGS) entry which is preliminary data.</text>
</comment>
<evidence type="ECO:0000313" key="1">
    <source>
        <dbReference type="EMBL" id="MBD4335875.1"/>
    </source>
</evidence>
<proteinExistence type="predicted"/>
<evidence type="ECO:0000313" key="2">
    <source>
        <dbReference type="Proteomes" id="UP000653002"/>
    </source>
</evidence>
<accession>A0A8I0L1I5</accession>
<dbReference type="Proteomes" id="UP000653002">
    <property type="component" value="Unassembled WGS sequence"/>
</dbReference>
<sequence>TKNLEEMLADNGITVKANDMIVTFYIPSGCVRGTTVARIAARNIPAANRCVQLSRLERQGVTRVPHYKIEKGASRLYVDLYKTIELND</sequence>
<dbReference type="EMBL" id="JAABFR010000437">
    <property type="protein sequence ID" value="MBD4335875.1"/>
    <property type="molecule type" value="Genomic_DNA"/>
</dbReference>
<feature type="non-terminal residue" evidence="1">
    <location>
        <position position="1"/>
    </location>
</feature>
<dbReference type="AlphaFoldDB" id="A0A8I0L1I5"/>